<accession>A0ABD2MUS2</accession>
<organism evidence="2 3">
    <name type="scientific">Cryptolaemus montrouzieri</name>
    <dbReference type="NCBI Taxonomy" id="559131"/>
    <lineage>
        <taxon>Eukaryota</taxon>
        <taxon>Metazoa</taxon>
        <taxon>Ecdysozoa</taxon>
        <taxon>Arthropoda</taxon>
        <taxon>Hexapoda</taxon>
        <taxon>Insecta</taxon>
        <taxon>Pterygota</taxon>
        <taxon>Neoptera</taxon>
        <taxon>Endopterygota</taxon>
        <taxon>Coleoptera</taxon>
        <taxon>Polyphaga</taxon>
        <taxon>Cucujiformia</taxon>
        <taxon>Coccinelloidea</taxon>
        <taxon>Coccinellidae</taxon>
        <taxon>Scymninae</taxon>
        <taxon>Scymnini</taxon>
        <taxon>Cryptolaemus</taxon>
    </lineage>
</organism>
<comment type="caution">
    <text evidence="2">The sequence shown here is derived from an EMBL/GenBank/DDBJ whole genome shotgun (WGS) entry which is preliminary data.</text>
</comment>
<dbReference type="Gene3D" id="2.60.120.590">
    <property type="entry name" value="Alpha-ketoglutarate-dependent dioxygenase AlkB-like"/>
    <property type="match status" value="1"/>
</dbReference>
<sequence length="265" mass="31195">MYCNQAYSGWDMNVYKQHPNHEGDKIDFPGIYIQLDFLTQEEEQYLIENIDSVPWSSSQSGRRKQNYGPKCNFKKKKIKLGTFEGFPSFTKFIQDKFHDVPIMKDFFTIEQCSLEYDPKTGASIDPHIDDCWVWGERIVTVNLMSDSVLTLTYNERSNYYNLACVNDYPSVVDIDGNFFPEAKSYCVKPFDEKVDYPVVRIPMPRRSLLVMYGSPRYDWEHQIFRDDIKTRRICLAYREFTPPFLDDSTDTLVAKDILNKAKNFF</sequence>
<dbReference type="SUPFAM" id="SSF51197">
    <property type="entry name" value="Clavaminate synthase-like"/>
    <property type="match status" value="1"/>
</dbReference>
<dbReference type="PANTHER" id="PTHR12463:SF0">
    <property type="entry name" value="ALPHA-KETOGLUTARATE-DEPENDENT DIOXYGENASE ALKB HOMOLOG 4"/>
    <property type="match status" value="1"/>
</dbReference>
<gene>
    <name evidence="2" type="ORF">HHI36_009284</name>
</gene>
<comment type="cofactor">
    <cofactor evidence="1">
        <name>Fe(2+)</name>
        <dbReference type="ChEBI" id="CHEBI:29033"/>
    </cofactor>
</comment>
<dbReference type="InterPro" id="IPR037151">
    <property type="entry name" value="AlkB-like_sf"/>
</dbReference>
<name>A0ABD2MUS2_9CUCU</name>
<dbReference type="AlphaFoldDB" id="A0ABD2MUS2"/>
<keyword evidence="3" id="KW-1185">Reference proteome</keyword>
<evidence type="ECO:0000313" key="3">
    <source>
        <dbReference type="Proteomes" id="UP001516400"/>
    </source>
</evidence>
<reference evidence="2 3" key="1">
    <citation type="journal article" date="2021" name="BMC Biol.">
        <title>Horizontally acquired antibacterial genes associated with adaptive radiation of ladybird beetles.</title>
        <authorList>
            <person name="Li H.S."/>
            <person name="Tang X.F."/>
            <person name="Huang Y.H."/>
            <person name="Xu Z.Y."/>
            <person name="Chen M.L."/>
            <person name="Du X.Y."/>
            <person name="Qiu B.Y."/>
            <person name="Chen P.T."/>
            <person name="Zhang W."/>
            <person name="Slipinski A."/>
            <person name="Escalona H.E."/>
            <person name="Waterhouse R.M."/>
            <person name="Zwick A."/>
            <person name="Pang H."/>
        </authorList>
    </citation>
    <scope>NUCLEOTIDE SEQUENCE [LARGE SCALE GENOMIC DNA]</scope>
    <source>
        <strain evidence="2">SYSU2018</strain>
    </source>
</reference>
<dbReference type="PANTHER" id="PTHR12463">
    <property type="entry name" value="OXYGENASE-RELATED"/>
    <property type="match status" value="1"/>
</dbReference>
<protein>
    <submittedName>
        <fullName evidence="2">Uncharacterized protein</fullName>
    </submittedName>
</protein>
<evidence type="ECO:0000313" key="2">
    <source>
        <dbReference type="EMBL" id="KAL3270228.1"/>
    </source>
</evidence>
<proteinExistence type="predicted"/>
<evidence type="ECO:0000256" key="1">
    <source>
        <dbReference type="ARBA" id="ARBA00001954"/>
    </source>
</evidence>
<dbReference type="EMBL" id="JABFTP020000021">
    <property type="protein sequence ID" value="KAL3270228.1"/>
    <property type="molecule type" value="Genomic_DNA"/>
</dbReference>
<dbReference type="Proteomes" id="UP001516400">
    <property type="component" value="Unassembled WGS sequence"/>
</dbReference>
<dbReference type="InterPro" id="IPR032857">
    <property type="entry name" value="ALKBH4"/>
</dbReference>